<feature type="non-terminal residue" evidence="1">
    <location>
        <position position="1"/>
    </location>
</feature>
<dbReference type="EMBL" id="BARU01044701">
    <property type="protein sequence ID" value="GAH80416.1"/>
    <property type="molecule type" value="Genomic_DNA"/>
</dbReference>
<comment type="caution">
    <text evidence="1">The sequence shown here is derived from an EMBL/GenBank/DDBJ whole genome shotgun (WGS) entry which is preliminary data.</text>
</comment>
<organism evidence="1">
    <name type="scientific">marine sediment metagenome</name>
    <dbReference type="NCBI Taxonomy" id="412755"/>
    <lineage>
        <taxon>unclassified sequences</taxon>
        <taxon>metagenomes</taxon>
        <taxon>ecological metagenomes</taxon>
    </lineage>
</organism>
<protein>
    <submittedName>
        <fullName evidence="1">Uncharacterized protein</fullName>
    </submittedName>
</protein>
<proteinExistence type="predicted"/>
<accession>X1IDC9</accession>
<sequence>RPKDKNIGDLHPFWSGHWKRAVKITWDIPPVLRDHPWAAKEIIE</sequence>
<evidence type="ECO:0000313" key="1">
    <source>
        <dbReference type="EMBL" id="GAH80416.1"/>
    </source>
</evidence>
<dbReference type="AlphaFoldDB" id="X1IDC9"/>
<gene>
    <name evidence="1" type="ORF">S03H2_68087</name>
</gene>
<reference evidence="1" key="1">
    <citation type="journal article" date="2014" name="Front. Microbiol.">
        <title>High frequency of phylogenetically diverse reductive dehalogenase-homologous genes in deep subseafloor sedimentary metagenomes.</title>
        <authorList>
            <person name="Kawai M."/>
            <person name="Futagami T."/>
            <person name="Toyoda A."/>
            <person name="Takaki Y."/>
            <person name="Nishi S."/>
            <person name="Hori S."/>
            <person name="Arai W."/>
            <person name="Tsubouchi T."/>
            <person name="Morono Y."/>
            <person name="Uchiyama I."/>
            <person name="Ito T."/>
            <person name="Fujiyama A."/>
            <person name="Inagaki F."/>
            <person name="Takami H."/>
        </authorList>
    </citation>
    <scope>NUCLEOTIDE SEQUENCE</scope>
    <source>
        <strain evidence="1">Expedition CK06-06</strain>
    </source>
</reference>
<name>X1IDC9_9ZZZZ</name>